<comment type="caution">
    <text evidence="7">The sequence shown here is derived from an EMBL/GenBank/DDBJ whole genome shotgun (WGS) entry which is preliminary data.</text>
</comment>
<organism evidence="7 8">
    <name type="scientific">Deinococcus arboris</name>
    <dbReference type="NCBI Taxonomy" id="2682977"/>
    <lineage>
        <taxon>Bacteria</taxon>
        <taxon>Thermotogati</taxon>
        <taxon>Deinococcota</taxon>
        <taxon>Deinococci</taxon>
        <taxon>Deinococcales</taxon>
        <taxon>Deinococcaceae</taxon>
        <taxon>Deinococcus</taxon>
    </lineage>
</organism>
<feature type="domain" description="O-antigen ligase-related" evidence="6">
    <location>
        <begin position="193"/>
        <end position="296"/>
    </location>
</feature>
<sequence>MHNNRRTAQMKAQITGALIVVALSLTPLIFSFTENLALQPHTPKYKFLFVIMTLITILNFDNFIQNIKRFWPILLALIAVVIHQASLTESGFNFIGPVGQEAGLITYAFAVFSLLSFNGLSMRPAYLVAFATGTFLATFIIFLQQLNYNIFDYIYGDLGSPGTIGNRGWLIPMVIASLVLGSKNFTLNTGRVLFAIGVFSLCVSLNKTVLFTSSLILLIYIFIDRKDIAKVKSWLSILVVFILTFVSYYNLTTRFNLEQQNIVTTSEKTGLARADIYKVGWDVFLRSPLIGSGFGSFYGHWYDWGKREDILHIACTTLEWNCEKDVIRKYGKIFVNENRLEIQSIDIWHPHNEILHLLIAGGLSYILLFCFLIYIYRVEIKMLLNNRILLFGFLLILAYCLTWTFQISTMIPPLIILILYIGKIEKKPVLDS</sequence>
<comment type="subcellular location">
    <subcellularLocation>
        <location evidence="1">Membrane</location>
        <topology evidence="1">Multi-pass membrane protein</topology>
    </subcellularLocation>
</comment>
<dbReference type="RefSeq" id="WP_157461443.1">
    <property type="nucleotide sequence ID" value="NZ_WQLB01000046.1"/>
</dbReference>
<keyword evidence="2 5" id="KW-0812">Transmembrane</keyword>
<dbReference type="PANTHER" id="PTHR37422">
    <property type="entry name" value="TEICHURONIC ACID BIOSYNTHESIS PROTEIN TUAE"/>
    <property type="match status" value="1"/>
</dbReference>
<dbReference type="InterPro" id="IPR007016">
    <property type="entry name" value="O-antigen_ligase-rel_domated"/>
</dbReference>
<dbReference type="EMBL" id="WQLB01000046">
    <property type="protein sequence ID" value="MVN89186.1"/>
    <property type="molecule type" value="Genomic_DNA"/>
</dbReference>
<dbReference type="Pfam" id="PF04932">
    <property type="entry name" value="Wzy_C"/>
    <property type="match status" value="1"/>
</dbReference>
<dbReference type="AlphaFoldDB" id="A0A7C9IF60"/>
<feature type="transmembrane region" description="Helical" evidence="5">
    <location>
        <begin position="388"/>
        <end position="421"/>
    </location>
</feature>
<evidence type="ECO:0000256" key="3">
    <source>
        <dbReference type="ARBA" id="ARBA00022989"/>
    </source>
</evidence>
<gene>
    <name evidence="7" type="ORF">GO986_20835</name>
</gene>
<feature type="transmembrane region" description="Helical" evidence="5">
    <location>
        <begin position="70"/>
        <end position="88"/>
    </location>
</feature>
<evidence type="ECO:0000256" key="4">
    <source>
        <dbReference type="ARBA" id="ARBA00023136"/>
    </source>
</evidence>
<evidence type="ECO:0000313" key="8">
    <source>
        <dbReference type="Proteomes" id="UP000483286"/>
    </source>
</evidence>
<evidence type="ECO:0000256" key="5">
    <source>
        <dbReference type="SAM" id="Phobius"/>
    </source>
</evidence>
<accession>A0A7C9IF60</accession>
<keyword evidence="4 5" id="KW-0472">Membrane</keyword>
<evidence type="ECO:0000259" key="6">
    <source>
        <dbReference type="Pfam" id="PF04932"/>
    </source>
</evidence>
<dbReference type="Proteomes" id="UP000483286">
    <property type="component" value="Unassembled WGS sequence"/>
</dbReference>
<feature type="transmembrane region" description="Helical" evidence="5">
    <location>
        <begin position="12"/>
        <end position="33"/>
    </location>
</feature>
<evidence type="ECO:0000313" key="7">
    <source>
        <dbReference type="EMBL" id="MVN89186.1"/>
    </source>
</evidence>
<feature type="transmembrane region" description="Helical" evidence="5">
    <location>
        <begin position="164"/>
        <end position="181"/>
    </location>
</feature>
<dbReference type="PANTHER" id="PTHR37422:SF13">
    <property type="entry name" value="LIPOPOLYSACCHARIDE BIOSYNTHESIS PROTEIN PA4999-RELATED"/>
    <property type="match status" value="1"/>
</dbReference>
<protein>
    <recommendedName>
        <fullName evidence="6">O-antigen ligase-related domain-containing protein</fullName>
    </recommendedName>
</protein>
<feature type="transmembrane region" description="Helical" evidence="5">
    <location>
        <begin position="45"/>
        <end position="63"/>
    </location>
</feature>
<feature type="transmembrane region" description="Helical" evidence="5">
    <location>
        <begin position="193"/>
        <end position="222"/>
    </location>
</feature>
<proteinExistence type="predicted"/>
<reference evidence="7 8" key="1">
    <citation type="submission" date="2019-12" db="EMBL/GenBank/DDBJ databases">
        <title>Deinococcus sp. HMF7620 Genome sequencing and assembly.</title>
        <authorList>
            <person name="Kang H."/>
            <person name="Kim H."/>
            <person name="Joh K."/>
        </authorList>
    </citation>
    <scope>NUCLEOTIDE SEQUENCE [LARGE SCALE GENOMIC DNA]</scope>
    <source>
        <strain evidence="7 8">HMF7620</strain>
    </source>
</reference>
<keyword evidence="8" id="KW-1185">Reference proteome</keyword>
<feature type="transmembrane region" description="Helical" evidence="5">
    <location>
        <begin position="234"/>
        <end position="251"/>
    </location>
</feature>
<feature type="transmembrane region" description="Helical" evidence="5">
    <location>
        <begin position="94"/>
        <end position="117"/>
    </location>
</feature>
<evidence type="ECO:0000256" key="2">
    <source>
        <dbReference type="ARBA" id="ARBA00022692"/>
    </source>
</evidence>
<dbReference type="GO" id="GO:0016020">
    <property type="term" value="C:membrane"/>
    <property type="evidence" value="ECO:0007669"/>
    <property type="project" value="UniProtKB-SubCell"/>
</dbReference>
<evidence type="ECO:0000256" key="1">
    <source>
        <dbReference type="ARBA" id="ARBA00004141"/>
    </source>
</evidence>
<dbReference type="InterPro" id="IPR051533">
    <property type="entry name" value="WaaL-like"/>
</dbReference>
<name>A0A7C9IF60_9DEIO</name>
<feature type="transmembrane region" description="Helical" evidence="5">
    <location>
        <begin position="354"/>
        <end position="376"/>
    </location>
</feature>
<feature type="transmembrane region" description="Helical" evidence="5">
    <location>
        <begin position="124"/>
        <end position="144"/>
    </location>
</feature>
<keyword evidence="3 5" id="KW-1133">Transmembrane helix</keyword>